<comment type="caution">
    <text evidence="5">The sequence shown here is derived from an EMBL/GenBank/DDBJ whole genome shotgun (WGS) entry which is preliminary data.</text>
</comment>
<dbReference type="GO" id="GO:0003729">
    <property type="term" value="F:mRNA binding"/>
    <property type="evidence" value="ECO:0007669"/>
    <property type="project" value="TreeGrafter"/>
</dbReference>
<dbReference type="Pfam" id="PF00076">
    <property type="entry name" value="RRM_1"/>
    <property type="match status" value="1"/>
</dbReference>
<keyword evidence="3" id="KW-0694">RNA-binding</keyword>
<keyword evidence="6" id="KW-1185">Reference proteome</keyword>
<dbReference type="AlphaFoldDB" id="A0AAE1JFZ0"/>
<dbReference type="GO" id="GO:0005685">
    <property type="term" value="C:U1 snRNP"/>
    <property type="evidence" value="ECO:0007669"/>
    <property type="project" value="TreeGrafter"/>
</dbReference>
<dbReference type="SMART" id="SM00360">
    <property type="entry name" value="RRM"/>
    <property type="match status" value="1"/>
</dbReference>
<evidence type="ECO:0000259" key="4">
    <source>
        <dbReference type="PROSITE" id="PS50102"/>
    </source>
</evidence>
<organism evidence="5 6">
    <name type="scientific">Acacia crassicarpa</name>
    <name type="common">northern wattle</name>
    <dbReference type="NCBI Taxonomy" id="499986"/>
    <lineage>
        <taxon>Eukaryota</taxon>
        <taxon>Viridiplantae</taxon>
        <taxon>Streptophyta</taxon>
        <taxon>Embryophyta</taxon>
        <taxon>Tracheophyta</taxon>
        <taxon>Spermatophyta</taxon>
        <taxon>Magnoliopsida</taxon>
        <taxon>eudicotyledons</taxon>
        <taxon>Gunneridae</taxon>
        <taxon>Pentapetalae</taxon>
        <taxon>rosids</taxon>
        <taxon>fabids</taxon>
        <taxon>Fabales</taxon>
        <taxon>Fabaceae</taxon>
        <taxon>Caesalpinioideae</taxon>
        <taxon>mimosoid clade</taxon>
        <taxon>Acacieae</taxon>
        <taxon>Acacia</taxon>
    </lineage>
</organism>
<dbReference type="Gene3D" id="3.30.70.330">
    <property type="match status" value="1"/>
</dbReference>
<name>A0AAE1JFZ0_9FABA</name>
<dbReference type="PANTHER" id="PTHR13952">
    <property type="entry name" value="U1 SMALL NUCLEAR RIBONUCLEOPROTEIN 70 KD"/>
    <property type="match status" value="1"/>
</dbReference>
<dbReference type="GO" id="GO:0071011">
    <property type="term" value="C:precatalytic spliceosome"/>
    <property type="evidence" value="ECO:0007669"/>
    <property type="project" value="TreeGrafter"/>
</dbReference>
<reference evidence="5" key="1">
    <citation type="submission" date="2023-10" db="EMBL/GenBank/DDBJ databases">
        <title>Chromosome-level genome of the transformable northern wattle, Acacia crassicarpa.</title>
        <authorList>
            <person name="Massaro I."/>
            <person name="Sinha N.R."/>
            <person name="Poethig S."/>
            <person name="Leichty A.R."/>
        </authorList>
    </citation>
    <scope>NUCLEOTIDE SEQUENCE</scope>
    <source>
        <strain evidence="5">Acra3RX</strain>
        <tissue evidence="5">Leaf</tissue>
    </source>
</reference>
<comment type="subcellular location">
    <subcellularLocation>
        <location evidence="1">Nucleus</location>
    </subcellularLocation>
</comment>
<dbReference type="InterPro" id="IPR051183">
    <property type="entry name" value="U1_U11-U12_snRNP_70-35kDa"/>
</dbReference>
<evidence type="ECO:0000256" key="1">
    <source>
        <dbReference type="ARBA" id="ARBA00004123"/>
    </source>
</evidence>
<evidence type="ECO:0000313" key="5">
    <source>
        <dbReference type="EMBL" id="KAK4269832.1"/>
    </source>
</evidence>
<dbReference type="InterPro" id="IPR035979">
    <property type="entry name" value="RBD_domain_sf"/>
</dbReference>
<sequence>MLVTIAFSSVSALRFATKRPSECGSNNSFPLKLRASLHDYPLASKIVVKNLPYSTGENILKKEFSNFGEIAEVKVVKDATKRSKGYAFIQYTCQDDAMLALENMDQKVFDGRKIYVEVAKPGKDAFRGHPKTSGPPKKWHNSVQEEVVDCWY</sequence>
<keyword evidence="2" id="KW-0539">Nucleus</keyword>
<dbReference type="PANTHER" id="PTHR13952:SF19">
    <property type="entry name" value="GLYCINE-RICH RNA-BINDING PROTEIN 4, MITOCHONDRIAL ISOFORM X1"/>
    <property type="match status" value="1"/>
</dbReference>
<accession>A0AAE1JFZ0</accession>
<gene>
    <name evidence="5" type="ORF">QN277_022939</name>
</gene>
<evidence type="ECO:0000256" key="2">
    <source>
        <dbReference type="ARBA" id="ARBA00023242"/>
    </source>
</evidence>
<dbReference type="GO" id="GO:0071004">
    <property type="term" value="C:U2-type prespliceosome"/>
    <property type="evidence" value="ECO:0007669"/>
    <property type="project" value="TreeGrafter"/>
</dbReference>
<evidence type="ECO:0000313" key="6">
    <source>
        <dbReference type="Proteomes" id="UP001293593"/>
    </source>
</evidence>
<dbReference type="SUPFAM" id="SSF54928">
    <property type="entry name" value="RNA-binding domain, RBD"/>
    <property type="match status" value="1"/>
</dbReference>
<dbReference type="PROSITE" id="PS50102">
    <property type="entry name" value="RRM"/>
    <property type="match status" value="1"/>
</dbReference>
<dbReference type="GO" id="GO:0000398">
    <property type="term" value="P:mRNA splicing, via spliceosome"/>
    <property type="evidence" value="ECO:0007669"/>
    <property type="project" value="TreeGrafter"/>
</dbReference>
<dbReference type="InterPro" id="IPR012677">
    <property type="entry name" value="Nucleotide-bd_a/b_plait_sf"/>
</dbReference>
<feature type="domain" description="RRM" evidence="4">
    <location>
        <begin position="44"/>
        <end position="121"/>
    </location>
</feature>
<dbReference type="EMBL" id="JAWXYG010000006">
    <property type="protein sequence ID" value="KAK4269832.1"/>
    <property type="molecule type" value="Genomic_DNA"/>
</dbReference>
<dbReference type="CDD" id="cd00590">
    <property type="entry name" value="RRM_SF"/>
    <property type="match status" value="1"/>
</dbReference>
<evidence type="ECO:0000256" key="3">
    <source>
        <dbReference type="PROSITE-ProRule" id="PRU00176"/>
    </source>
</evidence>
<dbReference type="InterPro" id="IPR000504">
    <property type="entry name" value="RRM_dom"/>
</dbReference>
<dbReference type="Proteomes" id="UP001293593">
    <property type="component" value="Unassembled WGS sequence"/>
</dbReference>
<proteinExistence type="predicted"/>
<dbReference type="GO" id="GO:0030619">
    <property type="term" value="F:U1 snRNA binding"/>
    <property type="evidence" value="ECO:0007669"/>
    <property type="project" value="TreeGrafter"/>
</dbReference>
<protein>
    <recommendedName>
        <fullName evidence="4">RRM domain-containing protein</fullName>
    </recommendedName>
</protein>